<reference evidence="5" key="1">
    <citation type="submission" date="2019-08" db="EMBL/GenBank/DDBJ databases">
        <title>Limnoglobus roseus gen. nov., sp. nov., a novel freshwater planctomycete with a giant genome from the family Gemmataceae.</title>
        <authorList>
            <person name="Kulichevskaya I.S."/>
            <person name="Naumoff D.G."/>
            <person name="Miroshnikov K."/>
            <person name="Ivanova A."/>
            <person name="Philippov D.A."/>
            <person name="Hakobyan A."/>
            <person name="Rijpstra I.C."/>
            <person name="Sinninghe Damste J.S."/>
            <person name="Liesack W."/>
            <person name="Dedysh S.N."/>
        </authorList>
    </citation>
    <scope>NUCLEOTIDE SEQUENCE [LARGE SCALE GENOMIC DNA]</scope>
    <source>
        <strain evidence="5">PX52</strain>
    </source>
</reference>
<evidence type="ECO:0000256" key="1">
    <source>
        <dbReference type="SAM" id="SignalP"/>
    </source>
</evidence>
<dbReference type="InterPro" id="IPR011041">
    <property type="entry name" value="Quinoprot_gluc/sorb_DH_b-prop"/>
</dbReference>
<dbReference type="RefSeq" id="WP_149109038.1">
    <property type="nucleotide sequence ID" value="NZ_CP042425.1"/>
</dbReference>
<dbReference type="Proteomes" id="UP000324974">
    <property type="component" value="Chromosome"/>
</dbReference>
<dbReference type="KEGG" id="lrs:PX52LOC_00989"/>
<gene>
    <name evidence="4" type="ORF">PX52LOC_00989</name>
</gene>
<feature type="signal peptide" evidence="1">
    <location>
        <begin position="1"/>
        <end position="18"/>
    </location>
</feature>
<dbReference type="Gene3D" id="2.120.10.30">
    <property type="entry name" value="TolB, C-terminal domain"/>
    <property type="match status" value="2"/>
</dbReference>
<feature type="domain" description="SMP-30/Gluconolactonase/LRE-like region" evidence="3">
    <location>
        <begin position="81"/>
        <end position="243"/>
    </location>
</feature>
<dbReference type="Pfam" id="PF08450">
    <property type="entry name" value="SGL"/>
    <property type="match status" value="1"/>
</dbReference>
<dbReference type="Pfam" id="PF07995">
    <property type="entry name" value="GSDH"/>
    <property type="match status" value="1"/>
</dbReference>
<dbReference type="SUPFAM" id="SSF101898">
    <property type="entry name" value="NHL repeat"/>
    <property type="match status" value="1"/>
</dbReference>
<dbReference type="InterPro" id="IPR012938">
    <property type="entry name" value="Glc/Sorbosone_DH"/>
</dbReference>
<evidence type="ECO:0000313" key="5">
    <source>
        <dbReference type="Proteomes" id="UP000324974"/>
    </source>
</evidence>
<proteinExistence type="predicted"/>
<keyword evidence="1" id="KW-0732">Signal</keyword>
<dbReference type="OrthoDB" id="9770043at2"/>
<sequence length="672" mass="73650">MKRLSVLFLLASAATATAAPPPPIVSGLKMPESVVVTEGRTFVTTFGERDKDGDGQVVEIKDGQAVPFATGLDDPKGIVAYNKAFYVADKTRVWKIGRDGKASVYVAADQFPTPPIYLNDIAVEERSGSIFVTDTGDKMGAGGAVYQFNARGPKAGKVRTVVDKKSMPSLHSPNGVATDGESFILLADMGTGTLYRVKVADGSADKVADGFGGADGIAWDNYGRLFVSDVKGGRVFGIPRPGEKPVLIAEGFQSAADIRVTPDGKNILVPDLRGGTLTLIPTTIPGWEVDESPLPIRAELAFPKLKWTGWSNTDDAGRSVALRPIVLTHANDASNRVFVATEHGVIHTFPNDQNATETKVFLDIQDRVLYNDKQNEEGFLGLAFHPKYKQNGEFFVFYTPKKEKMVNVISRFRVSKDDPNKADPASEEEILRFKKPFWNHNGGTLAFGPDGYLYTNHGDGGDGGDPFGNAQNLNVLLGKILRLDIDHKDEGKNYAIPKDNPFAGQSDKKGEIWAYGLRNVWRFAFDRKSGQLWAGDVGQNLFEEINIIDRGGNYGWNPRESLHPFGPKAVGVNPAMIEPIWEYHHDVGKSITGGTVYRGPKLPELDGHYLYGDYVSNKLWALKYDPAKKRVVANRPLKDAGQPMLSFGEDEKGEVYWLTTSNKGQGIYWFAK</sequence>
<dbReference type="InterPro" id="IPR013658">
    <property type="entry name" value="SGL"/>
</dbReference>
<dbReference type="AlphaFoldDB" id="A0A5C1A774"/>
<evidence type="ECO:0000313" key="4">
    <source>
        <dbReference type="EMBL" id="QEL14123.1"/>
    </source>
</evidence>
<feature type="domain" description="Glucose/Sorbosone dehydrogenase" evidence="2">
    <location>
        <begin position="326"/>
        <end position="665"/>
    </location>
</feature>
<evidence type="ECO:0000259" key="2">
    <source>
        <dbReference type="Pfam" id="PF07995"/>
    </source>
</evidence>
<organism evidence="4 5">
    <name type="scientific">Limnoglobus roseus</name>
    <dbReference type="NCBI Taxonomy" id="2598579"/>
    <lineage>
        <taxon>Bacteria</taxon>
        <taxon>Pseudomonadati</taxon>
        <taxon>Planctomycetota</taxon>
        <taxon>Planctomycetia</taxon>
        <taxon>Gemmatales</taxon>
        <taxon>Gemmataceae</taxon>
        <taxon>Limnoglobus</taxon>
    </lineage>
</organism>
<protein>
    <submittedName>
        <fullName evidence="4">Putative glucose/L-sorbosone dehydrogenase, distantly related to bacterial beta-galactosidase</fullName>
    </submittedName>
</protein>
<feature type="chain" id="PRO_5022926161" evidence="1">
    <location>
        <begin position="19"/>
        <end position="672"/>
    </location>
</feature>
<accession>A0A5C1A774</accession>
<dbReference type="PANTHER" id="PTHR19328:SF75">
    <property type="entry name" value="ALDOSE SUGAR DEHYDROGENASE YLII"/>
    <property type="match status" value="1"/>
</dbReference>
<dbReference type="PANTHER" id="PTHR19328">
    <property type="entry name" value="HEDGEHOG-INTERACTING PROTEIN"/>
    <property type="match status" value="1"/>
</dbReference>
<name>A0A5C1A774_9BACT</name>
<keyword evidence="5" id="KW-1185">Reference proteome</keyword>
<dbReference type="InterPro" id="IPR011042">
    <property type="entry name" value="6-blade_b-propeller_TolB-like"/>
</dbReference>
<dbReference type="EMBL" id="CP042425">
    <property type="protein sequence ID" value="QEL14123.1"/>
    <property type="molecule type" value="Genomic_DNA"/>
</dbReference>
<evidence type="ECO:0000259" key="3">
    <source>
        <dbReference type="Pfam" id="PF08450"/>
    </source>
</evidence>
<dbReference type="SUPFAM" id="SSF50952">
    <property type="entry name" value="Soluble quinoprotein glucose dehydrogenase"/>
    <property type="match status" value="1"/>
</dbReference>